<dbReference type="InterPro" id="IPR018378">
    <property type="entry name" value="C-type_lectin_CS"/>
</dbReference>
<feature type="signal peptide" evidence="2">
    <location>
        <begin position="1"/>
        <end position="21"/>
    </location>
</feature>
<dbReference type="PANTHER" id="PTHR22803">
    <property type="entry name" value="MANNOSE, PHOSPHOLIPASE, LECTIN RECEPTOR RELATED"/>
    <property type="match status" value="1"/>
</dbReference>
<dbReference type="Pfam" id="PF00059">
    <property type="entry name" value="Lectin_C"/>
    <property type="match status" value="1"/>
</dbReference>
<protein>
    <recommendedName>
        <fullName evidence="3">C-type lectin domain-containing protein</fullName>
    </recommendedName>
</protein>
<proteinExistence type="predicted"/>
<feature type="domain" description="C-type lectin" evidence="3">
    <location>
        <begin position="107"/>
        <end position="235"/>
    </location>
</feature>
<evidence type="ECO:0000256" key="1">
    <source>
        <dbReference type="ARBA" id="ARBA00023157"/>
    </source>
</evidence>
<dbReference type="SUPFAM" id="SSF56436">
    <property type="entry name" value="C-type lectin-like"/>
    <property type="match status" value="1"/>
</dbReference>
<dbReference type="AlphaFoldDB" id="A0A8W8JPB3"/>
<dbReference type="SMART" id="SM00034">
    <property type="entry name" value="CLECT"/>
    <property type="match status" value="1"/>
</dbReference>
<evidence type="ECO:0000259" key="3">
    <source>
        <dbReference type="PROSITE" id="PS50041"/>
    </source>
</evidence>
<reference evidence="4" key="1">
    <citation type="submission" date="2022-08" db="UniProtKB">
        <authorList>
            <consortium name="EnsemblMetazoa"/>
        </authorList>
    </citation>
    <scope>IDENTIFICATION</scope>
    <source>
        <strain evidence="4">05x7-T-G4-1.051#20</strain>
    </source>
</reference>
<keyword evidence="2" id="KW-0732">Signal</keyword>
<dbReference type="Proteomes" id="UP000005408">
    <property type="component" value="Unassembled WGS sequence"/>
</dbReference>
<dbReference type="PROSITE" id="PS00615">
    <property type="entry name" value="C_TYPE_LECTIN_1"/>
    <property type="match status" value="1"/>
</dbReference>
<keyword evidence="1" id="KW-1015">Disulfide bond</keyword>
<dbReference type="PROSITE" id="PS50041">
    <property type="entry name" value="C_TYPE_LECTIN_2"/>
    <property type="match status" value="1"/>
</dbReference>
<feature type="chain" id="PRO_5036477716" description="C-type lectin domain-containing protein" evidence="2">
    <location>
        <begin position="22"/>
        <end position="238"/>
    </location>
</feature>
<dbReference type="EnsemblMetazoa" id="G20460.1">
    <property type="protein sequence ID" value="G20460.1:cds"/>
    <property type="gene ID" value="G20460"/>
</dbReference>
<keyword evidence="5" id="KW-1185">Reference proteome</keyword>
<organism evidence="4 5">
    <name type="scientific">Magallana gigas</name>
    <name type="common">Pacific oyster</name>
    <name type="synonym">Crassostrea gigas</name>
    <dbReference type="NCBI Taxonomy" id="29159"/>
    <lineage>
        <taxon>Eukaryota</taxon>
        <taxon>Metazoa</taxon>
        <taxon>Spiralia</taxon>
        <taxon>Lophotrochozoa</taxon>
        <taxon>Mollusca</taxon>
        <taxon>Bivalvia</taxon>
        <taxon>Autobranchia</taxon>
        <taxon>Pteriomorphia</taxon>
        <taxon>Ostreida</taxon>
        <taxon>Ostreoidea</taxon>
        <taxon>Ostreidae</taxon>
        <taxon>Magallana</taxon>
    </lineage>
</organism>
<dbReference type="OMA" id="CQKICAY"/>
<dbReference type="OrthoDB" id="6051775at2759"/>
<dbReference type="Gene3D" id="3.10.100.10">
    <property type="entry name" value="Mannose-Binding Protein A, subunit A"/>
    <property type="match status" value="1"/>
</dbReference>
<dbReference type="InterPro" id="IPR016187">
    <property type="entry name" value="CTDL_fold"/>
</dbReference>
<name>A0A8W8JPB3_MAGGI</name>
<evidence type="ECO:0000256" key="2">
    <source>
        <dbReference type="SAM" id="SignalP"/>
    </source>
</evidence>
<dbReference type="InterPro" id="IPR050111">
    <property type="entry name" value="C-type_lectin/snaclec_domain"/>
</dbReference>
<sequence length="238" mass="27236">MFRLSCWFLVALLFSVQCIQRQILYSRLDTQVTNSPAAVFLGDVDSVVHCAGLCYGDDNCAEFLYNQTDRQCIGLHCLKKGSYSYQYVVPASDQKLYFGKEINWVEYSGHYYFYGEQNVTWTDAKLECQKICAYLVEIETIEESDWLAATFLMKDSCSLFTQKHCTAWTGGNDIDTEGLFVWDRSNTTFGFTNWTPNNPSPVGSSDAVTRDCVDLFRNGKWNDRQCSHLNPFICEKTS</sequence>
<evidence type="ECO:0000313" key="4">
    <source>
        <dbReference type="EnsemblMetazoa" id="G20460.1:cds"/>
    </source>
</evidence>
<dbReference type="InterPro" id="IPR001304">
    <property type="entry name" value="C-type_lectin-like"/>
</dbReference>
<dbReference type="CDD" id="cd00037">
    <property type="entry name" value="CLECT"/>
    <property type="match status" value="1"/>
</dbReference>
<evidence type="ECO:0000313" key="5">
    <source>
        <dbReference type="Proteomes" id="UP000005408"/>
    </source>
</evidence>
<dbReference type="InterPro" id="IPR016186">
    <property type="entry name" value="C-type_lectin-like/link_sf"/>
</dbReference>
<accession>A0A8W8JPB3</accession>